<evidence type="ECO:0000313" key="8">
    <source>
        <dbReference type="EMBL" id="SMC05618.1"/>
    </source>
</evidence>
<dbReference type="RefSeq" id="WP_020376188.1">
    <property type="nucleotide sequence ID" value="NZ_FWWY01000001.1"/>
</dbReference>
<organism evidence="8 9">
    <name type="scientific">Sulfobacillus thermosulfidooxidans (strain DSM 9293 / VKM B-1269 / AT-1)</name>
    <dbReference type="NCBI Taxonomy" id="929705"/>
    <lineage>
        <taxon>Bacteria</taxon>
        <taxon>Bacillati</taxon>
        <taxon>Bacillota</taxon>
        <taxon>Clostridia</taxon>
        <taxon>Eubacteriales</taxon>
        <taxon>Clostridiales Family XVII. Incertae Sedis</taxon>
        <taxon>Sulfobacillus</taxon>
    </lineage>
</organism>
<dbReference type="InterPro" id="IPR051015">
    <property type="entry name" value="EvgA-like"/>
</dbReference>
<reference evidence="9" key="1">
    <citation type="submission" date="2017-04" db="EMBL/GenBank/DDBJ databases">
        <authorList>
            <person name="Varghese N."/>
            <person name="Submissions S."/>
        </authorList>
    </citation>
    <scope>NUCLEOTIDE SEQUENCE [LARGE SCALE GENOMIC DNA]</scope>
    <source>
        <strain evidence="9">DSM 9293</strain>
    </source>
</reference>
<keyword evidence="9" id="KW-1185">Reference proteome</keyword>
<dbReference type="GO" id="GO:0000160">
    <property type="term" value="P:phosphorelay signal transduction system"/>
    <property type="evidence" value="ECO:0007669"/>
    <property type="project" value="InterPro"/>
</dbReference>
<feature type="modified residue" description="4-aspartylphosphate" evidence="5">
    <location>
        <position position="59"/>
    </location>
</feature>
<evidence type="ECO:0000256" key="4">
    <source>
        <dbReference type="ARBA" id="ARBA00024867"/>
    </source>
</evidence>
<dbReference type="GO" id="GO:0006355">
    <property type="term" value="P:regulation of DNA-templated transcription"/>
    <property type="evidence" value="ECO:0007669"/>
    <property type="project" value="InterPro"/>
</dbReference>
<evidence type="ECO:0000256" key="3">
    <source>
        <dbReference type="ARBA" id="ARBA00023125"/>
    </source>
</evidence>
<evidence type="ECO:0000256" key="2">
    <source>
        <dbReference type="ARBA" id="ARBA00022553"/>
    </source>
</evidence>
<dbReference type="AlphaFoldDB" id="A0A1W1WH38"/>
<dbReference type="EMBL" id="FWWY01000001">
    <property type="protein sequence ID" value="SMC05618.1"/>
    <property type="molecule type" value="Genomic_DNA"/>
</dbReference>
<dbReference type="GO" id="GO:0003677">
    <property type="term" value="F:DNA binding"/>
    <property type="evidence" value="ECO:0007669"/>
    <property type="project" value="UniProtKB-KW"/>
</dbReference>
<dbReference type="Gene3D" id="1.10.10.10">
    <property type="entry name" value="Winged helix-like DNA-binding domain superfamily/Winged helix DNA-binding domain"/>
    <property type="match status" value="1"/>
</dbReference>
<dbReference type="SUPFAM" id="SSF52172">
    <property type="entry name" value="CheY-like"/>
    <property type="match status" value="1"/>
</dbReference>
<protein>
    <recommendedName>
        <fullName evidence="1">Stage 0 sporulation protein A homolog</fullName>
    </recommendedName>
</protein>
<dbReference type="InterPro" id="IPR016032">
    <property type="entry name" value="Sig_transdc_resp-reg_C-effctor"/>
</dbReference>
<dbReference type="Proteomes" id="UP000192660">
    <property type="component" value="Unassembled WGS sequence"/>
</dbReference>
<sequence>MRRTLSILIVDDHPVVREGLRTFLDLAPDVKQIWEADTGHKALDFVNQYSQQIDVILMDLVLAGEMSGIEAILQIHKVSPHIPIIVLTSYQNVERIHAAIQAGAKAYLDKSVDPDRLVATIHQVVEGKTANVMDRNLDYAGLMTPEDNIPLTSREFEVLKALGQGMSNKEIASYLGITEKTVKVHMSHIFAKFGVYDRTQALIVASRRGLINP</sequence>
<evidence type="ECO:0000256" key="1">
    <source>
        <dbReference type="ARBA" id="ARBA00018672"/>
    </source>
</evidence>
<comment type="function">
    <text evidence="4">May play the central regulatory role in sporulation. It may be an element of the effector pathway responsible for the activation of sporulation genes in response to nutritional stress. Spo0A may act in concert with spo0H (a sigma factor) to control the expression of some genes that are critical to the sporulation process.</text>
</comment>
<dbReference type="CDD" id="cd17535">
    <property type="entry name" value="REC_NarL-like"/>
    <property type="match status" value="1"/>
</dbReference>
<dbReference type="SMART" id="SM00421">
    <property type="entry name" value="HTH_LUXR"/>
    <property type="match status" value="1"/>
</dbReference>
<dbReference type="PANTHER" id="PTHR45566:SF2">
    <property type="entry name" value="NARL SUBFAMILY"/>
    <property type="match status" value="1"/>
</dbReference>
<dbReference type="InterPro" id="IPR058245">
    <property type="entry name" value="NreC/VraR/RcsB-like_REC"/>
</dbReference>
<name>A0A1W1WH38_SULTA</name>
<dbReference type="OrthoDB" id="9779069at2"/>
<accession>A0A1W1WH38</accession>
<feature type="domain" description="Response regulatory" evidence="7">
    <location>
        <begin position="6"/>
        <end position="125"/>
    </location>
</feature>
<keyword evidence="2 5" id="KW-0597">Phosphoprotein</keyword>
<dbReference type="InterPro" id="IPR000792">
    <property type="entry name" value="Tscrpt_reg_LuxR_C"/>
</dbReference>
<dbReference type="Pfam" id="PF00196">
    <property type="entry name" value="GerE"/>
    <property type="match status" value="1"/>
</dbReference>
<dbReference type="InterPro" id="IPR036388">
    <property type="entry name" value="WH-like_DNA-bd_sf"/>
</dbReference>
<evidence type="ECO:0000313" key="9">
    <source>
        <dbReference type="Proteomes" id="UP000192660"/>
    </source>
</evidence>
<dbReference type="InterPro" id="IPR001789">
    <property type="entry name" value="Sig_transdc_resp-reg_receiver"/>
</dbReference>
<feature type="domain" description="HTH luxR-type" evidence="6">
    <location>
        <begin position="144"/>
        <end position="209"/>
    </location>
</feature>
<dbReference type="PANTHER" id="PTHR45566">
    <property type="entry name" value="HTH-TYPE TRANSCRIPTIONAL REGULATOR YHJB-RELATED"/>
    <property type="match status" value="1"/>
</dbReference>
<keyword evidence="3" id="KW-0238">DNA-binding</keyword>
<dbReference type="Pfam" id="PF00072">
    <property type="entry name" value="Response_reg"/>
    <property type="match status" value="1"/>
</dbReference>
<dbReference type="STRING" id="28034.BFX07_02565"/>
<gene>
    <name evidence="8" type="ORF">SAMN00768000_2351</name>
</gene>
<evidence type="ECO:0000259" key="7">
    <source>
        <dbReference type="PROSITE" id="PS50110"/>
    </source>
</evidence>
<dbReference type="CDD" id="cd06170">
    <property type="entry name" value="LuxR_C_like"/>
    <property type="match status" value="1"/>
</dbReference>
<dbReference type="Gene3D" id="3.40.50.2300">
    <property type="match status" value="1"/>
</dbReference>
<dbReference type="PROSITE" id="PS00622">
    <property type="entry name" value="HTH_LUXR_1"/>
    <property type="match status" value="1"/>
</dbReference>
<dbReference type="PROSITE" id="PS50043">
    <property type="entry name" value="HTH_LUXR_2"/>
    <property type="match status" value="1"/>
</dbReference>
<evidence type="ECO:0000259" key="6">
    <source>
        <dbReference type="PROSITE" id="PS50043"/>
    </source>
</evidence>
<evidence type="ECO:0000256" key="5">
    <source>
        <dbReference type="PROSITE-ProRule" id="PRU00169"/>
    </source>
</evidence>
<dbReference type="PRINTS" id="PR00038">
    <property type="entry name" value="HTHLUXR"/>
</dbReference>
<proteinExistence type="predicted"/>
<dbReference type="SMART" id="SM00448">
    <property type="entry name" value="REC"/>
    <property type="match status" value="1"/>
</dbReference>
<dbReference type="SUPFAM" id="SSF46894">
    <property type="entry name" value="C-terminal effector domain of the bipartite response regulators"/>
    <property type="match status" value="1"/>
</dbReference>
<dbReference type="InterPro" id="IPR011006">
    <property type="entry name" value="CheY-like_superfamily"/>
</dbReference>
<dbReference type="PROSITE" id="PS50110">
    <property type="entry name" value="RESPONSE_REGULATORY"/>
    <property type="match status" value="1"/>
</dbReference>